<reference evidence="1" key="1">
    <citation type="submission" date="2020-05" db="EMBL/GenBank/DDBJ databases">
        <authorList>
            <person name="Chiriac C."/>
            <person name="Salcher M."/>
            <person name="Ghai R."/>
            <person name="Kavagutti S V."/>
        </authorList>
    </citation>
    <scope>NUCLEOTIDE SEQUENCE</scope>
</reference>
<dbReference type="InterPro" id="IPR014710">
    <property type="entry name" value="RmlC-like_jellyroll"/>
</dbReference>
<sequence>MGTVRVADDHDLRWRGSDQARTEALLARGIAFTAEELAGKTREHHAGSATEPELFEVKFGPYTVVHSHAHLCDEIIYVIAGQLILGSRVLDPGSSVLIAGHTLYSFRTGPDGVHFVNFRPRNGAGYLSKDEFMAQRGSESVDAPTRAD</sequence>
<dbReference type="AlphaFoldDB" id="A0A6J7ATQ7"/>
<organism evidence="1">
    <name type="scientific">freshwater metagenome</name>
    <dbReference type="NCBI Taxonomy" id="449393"/>
    <lineage>
        <taxon>unclassified sequences</taxon>
        <taxon>metagenomes</taxon>
        <taxon>ecological metagenomes</taxon>
    </lineage>
</organism>
<dbReference type="InterPro" id="IPR011051">
    <property type="entry name" value="RmlC_Cupin_sf"/>
</dbReference>
<protein>
    <submittedName>
        <fullName evidence="1">Unannotated protein</fullName>
    </submittedName>
</protein>
<proteinExistence type="predicted"/>
<dbReference type="CDD" id="cd02208">
    <property type="entry name" value="cupin_RmlC-like"/>
    <property type="match status" value="1"/>
</dbReference>
<dbReference type="EMBL" id="CAFABA010000168">
    <property type="protein sequence ID" value="CAB4836354.1"/>
    <property type="molecule type" value="Genomic_DNA"/>
</dbReference>
<name>A0A6J7ATQ7_9ZZZZ</name>
<dbReference type="SUPFAM" id="SSF51182">
    <property type="entry name" value="RmlC-like cupins"/>
    <property type="match status" value="1"/>
</dbReference>
<accession>A0A6J7ATQ7</accession>
<dbReference type="Gene3D" id="2.60.120.10">
    <property type="entry name" value="Jelly Rolls"/>
    <property type="match status" value="1"/>
</dbReference>
<evidence type="ECO:0000313" key="1">
    <source>
        <dbReference type="EMBL" id="CAB4836354.1"/>
    </source>
</evidence>
<gene>
    <name evidence="1" type="ORF">UFOPK3139_02821</name>
</gene>